<accession>A0A4S4M8E9</accession>
<evidence type="ECO:0000256" key="2">
    <source>
        <dbReference type="SAM" id="MobiDB-lite"/>
    </source>
</evidence>
<dbReference type="InterPro" id="IPR027417">
    <property type="entry name" value="P-loop_NTPase"/>
</dbReference>
<evidence type="ECO:0000313" key="4">
    <source>
        <dbReference type="EMBL" id="THH21027.1"/>
    </source>
</evidence>
<reference evidence="4 5" key="1">
    <citation type="submission" date="2019-02" db="EMBL/GenBank/DDBJ databases">
        <title>Genome sequencing of the rare red list fungi Antrodiella citrinella (Flaviporus citrinellus).</title>
        <authorList>
            <person name="Buettner E."/>
            <person name="Kellner H."/>
        </authorList>
    </citation>
    <scope>NUCLEOTIDE SEQUENCE [LARGE SCALE GENOMIC DNA]</scope>
    <source>
        <strain evidence="4 5">DSM 108506</strain>
    </source>
</reference>
<organism evidence="4 5">
    <name type="scientific">Antrodiella citrinella</name>
    <dbReference type="NCBI Taxonomy" id="2447956"/>
    <lineage>
        <taxon>Eukaryota</taxon>
        <taxon>Fungi</taxon>
        <taxon>Dikarya</taxon>
        <taxon>Basidiomycota</taxon>
        <taxon>Agaricomycotina</taxon>
        <taxon>Agaricomycetes</taxon>
        <taxon>Polyporales</taxon>
        <taxon>Steccherinaceae</taxon>
        <taxon>Antrodiella</taxon>
    </lineage>
</organism>
<dbReference type="PANTHER" id="PTHR10039:SF17">
    <property type="entry name" value="FUNGAL STAND N-TERMINAL GOODBYE DOMAIN-CONTAINING PROTEIN-RELATED"/>
    <property type="match status" value="1"/>
</dbReference>
<comment type="caution">
    <text evidence="4">The sequence shown here is derived from an EMBL/GenBank/DDBJ whole genome shotgun (WGS) entry which is preliminary data.</text>
</comment>
<feature type="region of interest" description="Disordered" evidence="2">
    <location>
        <begin position="849"/>
        <end position="874"/>
    </location>
</feature>
<dbReference type="OrthoDB" id="3228837at2759"/>
<dbReference type="EMBL" id="SGPM01000467">
    <property type="protein sequence ID" value="THH21027.1"/>
    <property type="molecule type" value="Genomic_DNA"/>
</dbReference>
<name>A0A4S4M8E9_9APHY</name>
<dbReference type="Pfam" id="PF24883">
    <property type="entry name" value="NPHP3_N"/>
    <property type="match status" value="1"/>
</dbReference>
<evidence type="ECO:0000259" key="3">
    <source>
        <dbReference type="Pfam" id="PF24883"/>
    </source>
</evidence>
<protein>
    <recommendedName>
        <fullName evidence="3">Nephrocystin 3-like N-terminal domain-containing protein</fullName>
    </recommendedName>
</protein>
<gene>
    <name evidence="4" type="ORF">EUX98_g8469</name>
</gene>
<evidence type="ECO:0000256" key="1">
    <source>
        <dbReference type="ARBA" id="ARBA00022737"/>
    </source>
</evidence>
<dbReference type="PANTHER" id="PTHR10039">
    <property type="entry name" value="AMELOGENIN"/>
    <property type="match status" value="1"/>
</dbReference>
<feature type="compositionally biased region" description="Basic and acidic residues" evidence="2">
    <location>
        <begin position="854"/>
        <end position="865"/>
    </location>
</feature>
<evidence type="ECO:0000313" key="5">
    <source>
        <dbReference type="Proteomes" id="UP000308730"/>
    </source>
</evidence>
<dbReference type="Gene3D" id="3.40.50.300">
    <property type="entry name" value="P-loop containing nucleotide triphosphate hydrolases"/>
    <property type="match status" value="1"/>
</dbReference>
<dbReference type="Proteomes" id="UP000308730">
    <property type="component" value="Unassembled WGS sequence"/>
</dbReference>
<proteinExistence type="predicted"/>
<sequence>MPFTATIQVISACLINRPRINYTHKPQFFVEVATGGGTFVTRRSESFDWHEYLGHEFALSADATIGFKLYTQSRILRTKKRLGRIDLGREDLAEIRRRNHGHYQLTLHSSDAIVMPLGFLLIAISHSGIGTSQHQPALERALALPMVYDEDPKSGLREVLAKLGGLALNIHLFALQTQNVAYVAQIFVERVLEAFHDLPDHELADQSMTAMIFRMNLAYNFIESVKHIEDVGTKVSLDDIVVSILRQTVECTLFIRDYYGVAFTGHDLHKDIVVWLFKPGSPVLWLYGTGGCGKTTYAATLADFLRAQGRLGASIFFTPDAPAMSSPALVIRSIAAQLSSFDPRIGSHIAQLLQDDLSILDAPLSVQISALIIEPLSSIESLGTEGPIFVILDGLDHCGNMDTRKGLLCALKSRMADMPSSLQLFIISRRNNDIEHALISAARYRFSPKGVLGEFFKAKVSQIQMRSSAESQAPLSLPDVASQYIRATLQRWAQDSGSYLWTSMAYEFAEKQLDTWGSFAELAAKEPLTLDQLFSLALTKAGDWKSRSVVSDYHSVFGAILSAETPLTSSAINALADWESGQSVQIHPSFRDFITNPRRCSNSPGESWFIDVGFHRGEMAIRSSNGSISDFRAWSSEIMEHSCLYWVDYFQQRGVPDSALLRFLLYDIGDWFTVTAVNARRHLEILDCLLQIRVYHSPPSDTPESILKAGLDIVQAYAALSCRLPPFPAGRLESRLLLDHDGVQTEDVDDVVKAFVKDYFGESEVDLNEKSNEIRSCVQHVADSVADLRRLLDSKPEYGWENKDSDSNTGSGWSYTQELNRQYLYYARDAALQRHMYTDMAKVLTQSVDDDFSDDGRSFRSREFDSEGDGDISD</sequence>
<dbReference type="InterPro" id="IPR056884">
    <property type="entry name" value="NPHP3-like_N"/>
</dbReference>
<dbReference type="SUPFAM" id="SSF52540">
    <property type="entry name" value="P-loop containing nucleoside triphosphate hydrolases"/>
    <property type="match status" value="1"/>
</dbReference>
<feature type="domain" description="Nephrocystin 3-like N-terminal" evidence="3">
    <location>
        <begin position="271"/>
        <end position="429"/>
    </location>
</feature>
<dbReference type="AlphaFoldDB" id="A0A4S4M8E9"/>
<keyword evidence="1" id="KW-0677">Repeat</keyword>
<keyword evidence="5" id="KW-1185">Reference proteome</keyword>